<name>A0A8J8PH19_9ARCH</name>
<evidence type="ECO:0000256" key="3">
    <source>
        <dbReference type="ARBA" id="ARBA00022679"/>
    </source>
</evidence>
<dbReference type="OMA" id="TWQEVIW"/>
<dbReference type="GO" id="GO:0004644">
    <property type="term" value="F:phosphoribosylglycinamide formyltransferase activity"/>
    <property type="evidence" value="ECO:0007669"/>
    <property type="project" value="UniProtKB-EC"/>
</dbReference>
<evidence type="ECO:0000313" key="6">
    <source>
        <dbReference type="EMBL" id="TQS84103.1"/>
    </source>
</evidence>
<evidence type="ECO:0000256" key="4">
    <source>
        <dbReference type="ARBA" id="ARBA00022755"/>
    </source>
</evidence>
<evidence type="ECO:0000256" key="2">
    <source>
        <dbReference type="ARBA" id="ARBA00012254"/>
    </source>
</evidence>
<evidence type="ECO:0000313" key="7">
    <source>
        <dbReference type="Proteomes" id="UP000752814"/>
    </source>
</evidence>
<dbReference type="Pfam" id="PF00551">
    <property type="entry name" value="Formyl_trans_N"/>
    <property type="match status" value="1"/>
</dbReference>
<reference evidence="6" key="1">
    <citation type="submission" date="2016-03" db="EMBL/GenBank/DDBJ databases">
        <authorList>
            <person name="Borrel G."/>
            <person name="Mccann A."/>
            <person name="O'Toole P.W."/>
        </authorList>
    </citation>
    <scope>NUCLEOTIDE SEQUENCE</scope>
    <source>
        <strain evidence="6">183</strain>
    </source>
</reference>
<sequence length="247" mass="28007">MKKIGWFTTARGPGSLNLYNTMIERMDSGDINAELAFVFINRDIKDNVYRAEIVNSAEKRGIPVIILPSDNFEPALKKSNLSEWRNKYGEKLREKIDCYHMDFGVLAGYMLIFDDATCIKYPLINLHPALPDTYKGTWMEIVGQVIDNSDESYGSMVHICSPELDRGDTIAYDSFPVAPVAGDGSRDEKIQNVRAEESRREAPLLMETIKMLVNGEISLKDGHLYDPEGRRMETYPCLADRINSKIN</sequence>
<evidence type="ECO:0000259" key="5">
    <source>
        <dbReference type="Pfam" id="PF00551"/>
    </source>
</evidence>
<keyword evidence="4" id="KW-0658">Purine biosynthesis</keyword>
<dbReference type="Proteomes" id="UP000752814">
    <property type="component" value="Unassembled WGS sequence"/>
</dbReference>
<dbReference type="GO" id="GO:0006189">
    <property type="term" value="P:'de novo' IMP biosynthetic process"/>
    <property type="evidence" value="ECO:0007669"/>
    <property type="project" value="TreeGrafter"/>
</dbReference>
<dbReference type="PANTHER" id="PTHR43369:SF2">
    <property type="entry name" value="PHOSPHORIBOSYLGLYCINAMIDE FORMYLTRANSFERASE"/>
    <property type="match status" value="1"/>
</dbReference>
<dbReference type="SUPFAM" id="SSF53328">
    <property type="entry name" value="Formyltransferase"/>
    <property type="match status" value="1"/>
</dbReference>
<dbReference type="EMBL" id="LVVT01000007">
    <property type="protein sequence ID" value="TQS84103.1"/>
    <property type="molecule type" value="Genomic_DNA"/>
</dbReference>
<feature type="domain" description="Formyl transferase N-terminal" evidence="5">
    <location>
        <begin position="19"/>
        <end position="182"/>
    </location>
</feature>
<comment type="pathway">
    <text evidence="1">Purine metabolism; IMP biosynthesis via de novo pathway; N(2)-formyl-N(1)-(5-phospho-D-ribosyl)glycinamide from N(1)-(5-phospho-D-ribosyl)glycinamide (10-formyl THF route): step 1/1.</text>
</comment>
<protein>
    <recommendedName>
        <fullName evidence="2">phosphoribosylglycinamide formyltransferase 1</fullName>
        <ecNumber evidence="2">2.1.2.2</ecNumber>
    </recommendedName>
</protein>
<dbReference type="InterPro" id="IPR002376">
    <property type="entry name" value="Formyl_transf_N"/>
</dbReference>
<gene>
    <name evidence="6" type="ORF">A3207_07255</name>
</gene>
<accession>A0A8J8PH19</accession>
<organism evidence="6 7">
    <name type="scientific">Candidatus Methanomassiliicoccus intestinalis</name>
    <dbReference type="NCBI Taxonomy" id="1406512"/>
    <lineage>
        <taxon>Archaea</taxon>
        <taxon>Methanobacteriati</taxon>
        <taxon>Thermoplasmatota</taxon>
        <taxon>Thermoplasmata</taxon>
        <taxon>Methanomassiliicoccales</taxon>
        <taxon>Methanomassiliicoccaceae</taxon>
        <taxon>Methanomassiliicoccus</taxon>
    </lineage>
</organism>
<dbReference type="AlphaFoldDB" id="A0A8J8PH19"/>
<dbReference type="GeneID" id="41322799"/>
<proteinExistence type="predicted"/>
<keyword evidence="3" id="KW-0808">Transferase</keyword>
<dbReference type="EC" id="2.1.2.2" evidence="2"/>
<dbReference type="PANTHER" id="PTHR43369">
    <property type="entry name" value="PHOSPHORIBOSYLGLYCINAMIDE FORMYLTRANSFERASE"/>
    <property type="match status" value="1"/>
</dbReference>
<comment type="caution">
    <text evidence="6">The sequence shown here is derived from an EMBL/GenBank/DDBJ whole genome shotgun (WGS) entry which is preliminary data.</text>
</comment>
<dbReference type="InterPro" id="IPR036477">
    <property type="entry name" value="Formyl_transf_N_sf"/>
</dbReference>
<evidence type="ECO:0000256" key="1">
    <source>
        <dbReference type="ARBA" id="ARBA00005054"/>
    </source>
</evidence>
<dbReference type="GO" id="GO:0005737">
    <property type="term" value="C:cytoplasm"/>
    <property type="evidence" value="ECO:0007669"/>
    <property type="project" value="TreeGrafter"/>
</dbReference>
<dbReference type="RefSeq" id="WP_020448278.1">
    <property type="nucleotide sequence ID" value="NZ_CAYAXV010000008.1"/>
</dbReference>
<dbReference type="Gene3D" id="3.40.50.170">
    <property type="entry name" value="Formyl transferase, N-terminal domain"/>
    <property type="match status" value="1"/>
</dbReference>